<dbReference type="InterPro" id="IPR045886">
    <property type="entry name" value="ThiF/MoeB/HesA"/>
</dbReference>
<organism evidence="3 4">
    <name type="scientific">Oecophyllibacter saccharovorans</name>
    <dbReference type="NCBI Taxonomy" id="2558360"/>
    <lineage>
        <taxon>Bacteria</taxon>
        <taxon>Pseudomonadati</taxon>
        <taxon>Pseudomonadota</taxon>
        <taxon>Alphaproteobacteria</taxon>
        <taxon>Acetobacterales</taxon>
        <taxon>Acetobacteraceae</taxon>
        <taxon>Oecophyllibacter</taxon>
    </lineage>
</organism>
<dbReference type="PANTHER" id="PTHR10953:SF102">
    <property type="entry name" value="ADENYLYLTRANSFERASE AND SULFURTRANSFERASE MOCS3"/>
    <property type="match status" value="1"/>
</dbReference>
<keyword evidence="4" id="KW-1185">Reference proteome</keyword>
<dbReference type="EMBL" id="SORZ01000001">
    <property type="protein sequence ID" value="TPW36136.1"/>
    <property type="molecule type" value="Genomic_DNA"/>
</dbReference>
<dbReference type="CDD" id="cd00757">
    <property type="entry name" value="ThiF_MoeB_HesA_family"/>
    <property type="match status" value="1"/>
</dbReference>
<dbReference type="Gene3D" id="3.40.50.720">
    <property type="entry name" value="NAD(P)-binding Rossmann-like Domain"/>
    <property type="match status" value="1"/>
</dbReference>
<feature type="domain" description="THIF-type NAD/FAD binding fold" evidence="2">
    <location>
        <begin position="11"/>
        <end position="252"/>
    </location>
</feature>
<reference evidence="3 4" key="1">
    <citation type="submission" date="2019-03" db="EMBL/GenBank/DDBJ databases">
        <title>The complete genome sequence of Neokomagataea sp. Jb2 NBRC113641.</title>
        <authorList>
            <person name="Chua K.-O."/>
            <person name="Chan K.-G."/>
            <person name="See-Too W.-S."/>
        </authorList>
    </citation>
    <scope>NUCLEOTIDE SEQUENCE [LARGE SCALE GENOMIC DNA]</scope>
    <source>
        <strain evidence="3 4">Jb2</strain>
    </source>
</reference>
<proteinExistence type="inferred from homology"/>
<dbReference type="PANTHER" id="PTHR10953">
    <property type="entry name" value="UBIQUITIN-ACTIVATING ENZYME E1"/>
    <property type="match status" value="1"/>
</dbReference>
<dbReference type="GO" id="GO:0016779">
    <property type="term" value="F:nucleotidyltransferase activity"/>
    <property type="evidence" value="ECO:0007669"/>
    <property type="project" value="TreeGrafter"/>
</dbReference>
<dbReference type="Pfam" id="PF00899">
    <property type="entry name" value="ThiF"/>
    <property type="match status" value="1"/>
</dbReference>
<dbReference type="AlphaFoldDB" id="A0A506US09"/>
<dbReference type="InterPro" id="IPR000594">
    <property type="entry name" value="ThiF_NAD_FAD-bd"/>
</dbReference>
<gene>
    <name evidence="3" type="ORF">E3202_01220</name>
</gene>
<dbReference type="InterPro" id="IPR035985">
    <property type="entry name" value="Ubiquitin-activating_enz"/>
</dbReference>
<accession>A0A506US09</accession>
<evidence type="ECO:0000313" key="3">
    <source>
        <dbReference type="EMBL" id="TPW36136.1"/>
    </source>
</evidence>
<evidence type="ECO:0000256" key="1">
    <source>
        <dbReference type="ARBA" id="ARBA00009919"/>
    </source>
</evidence>
<dbReference type="GO" id="GO:0042292">
    <property type="term" value="F:URM1 activating enzyme activity"/>
    <property type="evidence" value="ECO:0007669"/>
    <property type="project" value="TreeGrafter"/>
</dbReference>
<dbReference type="GO" id="GO:0004792">
    <property type="term" value="F:thiosulfate-cyanide sulfurtransferase activity"/>
    <property type="evidence" value="ECO:0007669"/>
    <property type="project" value="TreeGrafter"/>
</dbReference>
<dbReference type="Proteomes" id="UP000315037">
    <property type="component" value="Unassembled WGS sequence"/>
</dbReference>
<name>A0A506US09_9PROT</name>
<comment type="similarity">
    <text evidence="1">Belongs to the HesA/MoeB/ThiF family.</text>
</comment>
<evidence type="ECO:0000259" key="2">
    <source>
        <dbReference type="Pfam" id="PF00899"/>
    </source>
</evidence>
<dbReference type="SUPFAM" id="SSF69572">
    <property type="entry name" value="Activating enzymes of the ubiquitin-like proteins"/>
    <property type="match status" value="1"/>
</dbReference>
<sequence length="264" mass="27841">MHFSPEELERYSRQILLPQVGAAGQARLRNASVLVIGAGGLGAPLLGQLAGAGIGQLGIVDPDEVSLSNLHRQTLYSVDDIAHPKVAAAEQRLRQINPLVSVSTWQAQASPEQLASLLGPDSPHSWTVVCDGTDNASARVAISDACLRYGVPLVSGSAQGFSGQLIVFHNQAGSPCYRCLYPEVEEAPVTGCAAAGVMGAVTSVMAGFMALEVYRLIIGTSDSTREPATEIMLWEGLDGSIRRFPLTKVPTCRGPHGRVLKSEA</sequence>
<dbReference type="FunFam" id="3.40.50.720:FF:000080">
    <property type="entry name" value="Thiazole biosynthesis adenylyltransferase ThiF"/>
    <property type="match status" value="1"/>
</dbReference>
<dbReference type="GO" id="GO:0005737">
    <property type="term" value="C:cytoplasm"/>
    <property type="evidence" value="ECO:0007669"/>
    <property type="project" value="TreeGrafter"/>
</dbReference>
<evidence type="ECO:0000313" key="4">
    <source>
        <dbReference type="Proteomes" id="UP000315037"/>
    </source>
</evidence>
<protein>
    <submittedName>
        <fullName evidence="3">HesA/MoeB/ThiF family protein</fullName>
    </submittedName>
</protein>
<comment type="caution">
    <text evidence="3">The sequence shown here is derived from an EMBL/GenBank/DDBJ whole genome shotgun (WGS) entry which is preliminary data.</text>
</comment>